<dbReference type="Proteomes" id="UP001145087">
    <property type="component" value="Unassembled WGS sequence"/>
</dbReference>
<gene>
    <name evidence="1" type="ORF">OU798_07500</name>
</gene>
<accession>A0A9X3F5G6</accession>
<reference evidence="1" key="1">
    <citation type="submission" date="2022-11" db="EMBL/GenBank/DDBJ databases">
        <title>Marilongibacter aestuarii gen. nov., sp. nov., isolated from tidal flat sediment.</title>
        <authorList>
            <person name="Jiayan W."/>
        </authorList>
    </citation>
    <scope>NUCLEOTIDE SEQUENCE</scope>
    <source>
        <strain evidence="1">Z1-6</strain>
    </source>
</reference>
<evidence type="ECO:0000313" key="2">
    <source>
        <dbReference type="Proteomes" id="UP001145087"/>
    </source>
</evidence>
<dbReference type="AlphaFoldDB" id="A0A9X3F5G6"/>
<sequence length="188" mass="22335">MKQAPKFFVHVQVKPYVRRFLEMNFGYPINFSEDPASHKFIQKLLSKPDTSRDKQYPDQICTYTELVEVVISEHDFYRYGWELTRTDTVAFGKYFEEKAKILMRNVVGVYHGIGLPIKTSINKFQDRFDFDEDTWSYQTIKKDFYRNGSVEVVDFDNEIFQKIENIIVRNLYSLGTISKTMIKAYENN</sequence>
<name>A0A9X3F5G6_9BACT</name>
<comment type="caution">
    <text evidence="1">The sequence shown here is derived from an EMBL/GenBank/DDBJ whole genome shotgun (WGS) entry which is preliminary data.</text>
</comment>
<protein>
    <submittedName>
        <fullName evidence="1">Uncharacterized protein</fullName>
    </submittedName>
</protein>
<evidence type="ECO:0000313" key="1">
    <source>
        <dbReference type="EMBL" id="MCY1720182.1"/>
    </source>
</evidence>
<dbReference type="EMBL" id="JAPOHD010000013">
    <property type="protein sequence ID" value="MCY1720182.1"/>
    <property type="molecule type" value="Genomic_DNA"/>
</dbReference>
<proteinExistence type="predicted"/>
<organism evidence="1 2">
    <name type="scientific">Draconibacterium aestuarii</name>
    <dbReference type="NCBI Taxonomy" id="2998507"/>
    <lineage>
        <taxon>Bacteria</taxon>
        <taxon>Pseudomonadati</taxon>
        <taxon>Bacteroidota</taxon>
        <taxon>Bacteroidia</taxon>
        <taxon>Marinilabiliales</taxon>
        <taxon>Prolixibacteraceae</taxon>
        <taxon>Draconibacterium</taxon>
    </lineage>
</organism>
<dbReference type="RefSeq" id="WP_343332516.1">
    <property type="nucleotide sequence ID" value="NZ_JAPOHD010000013.1"/>
</dbReference>
<keyword evidence="2" id="KW-1185">Reference proteome</keyword>